<evidence type="ECO:0000313" key="3">
    <source>
        <dbReference type="EMBL" id="KAE8258238.1"/>
    </source>
</evidence>
<reference evidence="2" key="3">
    <citation type="submission" date="2020-10" db="EMBL/GenBank/DDBJ databases">
        <authorList>
            <person name="Sedaghatjoo S."/>
        </authorList>
    </citation>
    <scope>NUCLEOTIDE SEQUENCE</scope>
    <source>
        <strain evidence="2">AZH3</strain>
    </source>
</reference>
<evidence type="ECO:0000256" key="1">
    <source>
        <dbReference type="SAM" id="MobiDB-lite"/>
    </source>
</evidence>
<dbReference type="Proteomes" id="UP000077671">
    <property type="component" value="Unassembled WGS sequence"/>
</dbReference>
<feature type="region of interest" description="Disordered" evidence="1">
    <location>
        <begin position="86"/>
        <end position="174"/>
    </location>
</feature>
<organism evidence="3 4">
    <name type="scientific">Tilletia caries</name>
    <name type="common">wheat bunt fungus</name>
    <dbReference type="NCBI Taxonomy" id="13290"/>
    <lineage>
        <taxon>Eukaryota</taxon>
        <taxon>Fungi</taxon>
        <taxon>Dikarya</taxon>
        <taxon>Basidiomycota</taxon>
        <taxon>Ustilaginomycotina</taxon>
        <taxon>Exobasidiomycetes</taxon>
        <taxon>Tilletiales</taxon>
        <taxon>Tilletiaceae</taxon>
        <taxon>Tilletia</taxon>
    </lineage>
</organism>
<gene>
    <name evidence="3" type="ORF">A4X03_0g4438</name>
    <name evidence="2" type="ORF">JKIAZH3_G1863</name>
</gene>
<dbReference type="EMBL" id="CAJHJG010003583">
    <property type="protein sequence ID" value="CAD6933436.1"/>
    <property type="molecule type" value="Genomic_DNA"/>
</dbReference>
<feature type="compositionally biased region" description="Low complexity" evidence="1">
    <location>
        <begin position="252"/>
        <end position="262"/>
    </location>
</feature>
<evidence type="ECO:0000313" key="5">
    <source>
        <dbReference type="Proteomes" id="UP000836402"/>
    </source>
</evidence>
<accession>A0A177UNH8</accession>
<protein>
    <submittedName>
        <fullName evidence="3">Uncharacterized protein</fullName>
    </submittedName>
</protein>
<dbReference type="Proteomes" id="UP000836402">
    <property type="component" value="Unassembled WGS sequence"/>
</dbReference>
<evidence type="ECO:0000313" key="2">
    <source>
        <dbReference type="EMBL" id="CAD6933436.1"/>
    </source>
</evidence>
<feature type="compositionally biased region" description="Basic and acidic residues" evidence="1">
    <location>
        <begin position="131"/>
        <end position="140"/>
    </location>
</feature>
<reference evidence="3" key="1">
    <citation type="submission" date="2016-04" db="EMBL/GenBank/DDBJ databases">
        <authorList>
            <person name="Nguyen H.D."/>
            <person name="Kesanakurti P."/>
            <person name="Cullis J."/>
            <person name="Levesque C.A."/>
            <person name="Hambleton S."/>
        </authorList>
    </citation>
    <scope>NUCLEOTIDE SEQUENCE</scope>
    <source>
        <strain evidence="3">DAOMC 238032</strain>
    </source>
</reference>
<feature type="region of interest" description="Disordered" evidence="1">
    <location>
        <begin position="188"/>
        <end position="330"/>
    </location>
</feature>
<dbReference type="EMBL" id="LWDD02000601">
    <property type="protein sequence ID" value="KAE8258238.1"/>
    <property type="molecule type" value="Genomic_DNA"/>
</dbReference>
<feature type="region of interest" description="Disordered" evidence="1">
    <location>
        <begin position="343"/>
        <end position="406"/>
    </location>
</feature>
<feature type="compositionally biased region" description="Polar residues" evidence="1">
    <location>
        <begin position="283"/>
        <end position="301"/>
    </location>
</feature>
<feature type="compositionally biased region" description="Low complexity" evidence="1">
    <location>
        <begin position="376"/>
        <end position="390"/>
    </location>
</feature>
<name>A0A177UNH8_9BASI</name>
<evidence type="ECO:0000313" key="4">
    <source>
        <dbReference type="Proteomes" id="UP000077671"/>
    </source>
</evidence>
<feature type="compositionally biased region" description="Low complexity" evidence="1">
    <location>
        <begin position="86"/>
        <end position="120"/>
    </location>
</feature>
<sequence length="515" mass="54952">MKGSSIDTAGLPHHRILGQILYELICRESSGDGVRIADLRRELTADETVARAYPHNLSKAISNSLRRLLWDGKIIREARGFYQVAPPSAVPSATSTSASQPQSSSAAASASVAGPSGSSAQGKMKNKAHPGARDVEHDDLPDSEDESTSRKKPKLSSPPGYSGLPPPPQQYPDMRYSLASTSYQHTPYYPQHIEGYSTTRPSFGTSWERNPPIRHPNHAPPSHSYEHGQSLSPVLGYSYGQGHSYNPGPGPSLGLGPSLGPSLGPGPGHSYGPGPSVGPVHQYSLSHNTSRYHSPISNTGDDPSFRYAPAPSRPYYLRPHHPGSQSGGLHPAASQIAYEISTHFPDTPNSKDYSGPSSSSGRHPQTFPTKSPMRTPYPSIGSTSSSYSSGAGAGIDTPNSTPDVTKPLSIANLLSRPTSPTETLRQQFAKRCPSLAKLVLEALQNLSGPQRPGVSSLAIQDWVNDRLTPGYGPVDYDNRARVGRAADLMLSSLCSSNLAVEAGTDERGEMMYSTK</sequence>
<proteinExistence type="predicted"/>
<comment type="caution">
    <text evidence="3">The sequence shown here is derived from an EMBL/GenBank/DDBJ whole genome shotgun (WGS) entry which is preliminary data.</text>
</comment>
<keyword evidence="5" id="KW-1185">Reference proteome</keyword>
<feature type="compositionally biased region" description="Polar residues" evidence="1">
    <location>
        <begin position="196"/>
        <end position="208"/>
    </location>
</feature>
<reference evidence="3" key="2">
    <citation type="journal article" date="2019" name="IMA Fungus">
        <title>Genome sequencing and comparison of five Tilletia species to identify candidate genes for the detection of regulated species infecting wheat.</title>
        <authorList>
            <person name="Nguyen H.D.T."/>
            <person name="Sultana T."/>
            <person name="Kesanakurti P."/>
            <person name="Hambleton S."/>
        </authorList>
    </citation>
    <scope>NUCLEOTIDE SEQUENCE</scope>
    <source>
        <strain evidence="3">DAOMC 238032</strain>
    </source>
</reference>
<dbReference type="AlphaFoldDB" id="A0A177UNH8"/>